<name>A0A4Q2USD9_9BACT</name>
<accession>A0A4Q2USD9</accession>
<feature type="transmembrane region" description="Helical" evidence="1">
    <location>
        <begin position="12"/>
        <end position="33"/>
    </location>
</feature>
<reference evidence="2 3" key="1">
    <citation type="submission" date="2019-01" db="EMBL/GenBank/DDBJ databases">
        <title>Spirosoma flava sp. nov., a propanil-degrading bacterium isolated from herbicide-contaminated soil.</title>
        <authorList>
            <person name="Zhang L."/>
            <person name="Jiang J.-D."/>
        </authorList>
    </citation>
    <scope>NUCLEOTIDE SEQUENCE [LARGE SCALE GENOMIC DNA]</scope>
    <source>
        <strain evidence="2 3">TY50</strain>
    </source>
</reference>
<proteinExistence type="predicted"/>
<organism evidence="2 3">
    <name type="scientific">Spirosoma sordidisoli</name>
    <dbReference type="NCBI Taxonomy" id="2502893"/>
    <lineage>
        <taxon>Bacteria</taxon>
        <taxon>Pseudomonadati</taxon>
        <taxon>Bacteroidota</taxon>
        <taxon>Cytophagia</taxon>
        <taxon>Cytophagales</taxon>
        <taxon>Cytophagaceae</taxon>
        <taxon>Spirosoma</taxon>
    </lineage>
</organism>
<dbReference type="AlphaFoldDB" id="A0A4Q2USD9"/>
<sequence>MEFFTKEFFVEMFKYSPFVTVMIIFLIIVWRSLGKKDKALIDMMRENSASQLQLTRESITAQNAMASSNLQVAGAIEKVHEGQRDIRADIESLKGRSLNGRKVTGKKPTATA</sequence>
<keyword evidence="1" id="KW-0812">Transmembrane</keyword>
<keyword evidence="3" id="KW-1185">Reference proteome</keyword>
<dbReference type="RefSeq" id="WP_129602060.1">
    <property type="nucleotide sequence ID" value="NZ_SBLB01000003.1"/>
</dbReference>
<evidence type="ECO:0000313" key="2">
    <source>
        <dbReference type="EMBL" id="RYC69749.1"/>
    </source>
</evidence>
<evidence type="ECO:0000313" key="3">
    <source>
        <dbReference type="Proteomes" id="UP000290407"/>
    </source>
</evidence>
<evidence type="ECO:0000256" key="1">
    <source>
        <dbReference type="SAM" id="Phobius"/>
    </source>
</evidence>
<gene>
    <name evidence="2" type="ORF">EQG79_14230</name>
</gene>
<dbReference type="Proteomes" id="UP000290407">
    <property type="component" value="Unassembled WGS sequence"/>
</dbReference>
<keyword evidence="1" id="KW-1133">Transmembrane helix</keyword>
<dbReference type="EMBL" id="SBLB01000003">
    <property type="protein sequence ID" value="RYC69749.1"/>
    <property type="molecule type" value="Genomic_DNA"/>
</dbReference>
<comment type="caution">
    <text evidence="2">The sequence shown here is derived from an EMBL/GenBank/DDBJ whole genome shotgun (WGS) entry which is preliminary data.</text>
</comment>
<protein>
    <submittedName>
        <fullName evidence="2">Uncharacterized protein</fullName>
    </submittedName>
</protein>
<keyword evidence="1" id="KW-0472">Membrane</keyword>